<dbReference type="EMBL" id="ML976160">
    <property type="protein sequence ID" value="KAF1936965.1"/>
    <property type="molecule type" value="Genomic_DNA"/>
</dbReference>
<evidence type="ECO:0000256" key="1">
    <source>
        <dbReference type="SAM" id="MobiDB-lite"/>
    </source>
</evidence>
<name>A0A6A5S8M6_9PLEO</name>
<gene>
    <name evidence="2" type="ORF">EJ02DRAFT_304847</name>
</gene>
<dbReference type="Proteomes" id="UP000800038">
    <property type="component" value="Unassembled WGS sequence"/>
</dbReference>
<feature type="non-terminal residue" evidence="2">
    <location>
        <position position="294"/>
    </location>
</feature>
<sequence>NPQPSIEVTPDVALKRKQLIDNTADDPTPPAPAKKPKPDPEASTTVTPKPATKHGSIPTAKALSVKSILVPRGERTRANVGQKDDSLLRMVCDCSLTGKVTELHFRKIPHSMIDWNSAYHISKINAWRNQIYGRAGQKAKSVTMWHELEELWFELYFHLSIAEARSRGILLPTAKQIRDAFNETFVGQVLQGKHGDDLAVRTERQSNAFASKFNRMFPQLRERLNKCVFGKSGDVFVPKISFGMMHRYKAMKAKLAAKGIKNKSEDSENTEEWQQFLAHFTDDKDAEAKQETKE</sequence>
<evidence type="ECO:0000313" key="2">
    <source>
        <dbReference type="EMBL" id="KAF1936965.1"/>
    </source>
</evidence>
<organism evidence="2 3">
    <name type="scientific">Clathrospora elynae</name>
    <dbReference type="NCBI Taxonomy" id="706981"/>
    <lineage>
        <taxon>Eukaryota</taxon>
        <taxon>Fungi</taxon>
        <taxon>Dikarya</taxon>
        <taxon>Ascomycota</taxon>
        <taxon>Pezizomycotina</taxon>
        <taxon>Dothideomycetes</taxon>
        <taxon>Pleosporomycetidae</taxon>
        <taxon>Pleosporales</taxon>
        <taxon>Diademaceae</taxon>
        <taxon>Clathrospora</taxon>
    </lineage>
</organism>
<feature type="non-terminal residue" evidence="2">
    <location>
        <position position="1"/>
    </location>
</feature>
<proteinExistence type="predicted"/>
<feature type="region of interest" description="Disordered" evidence="1">
    <location>
        <begin position="1"/>
        <end position="56"/>
    </location>
</feature>
<protein>
    <submittedName>
        <fullName evidence="2">Uncharacterized protein</fullName>
    </submittedName>
</protein>
<evidence type="ECO:0000313" key="3">
    <source>
        <dbReference type="Proteomes" id="UP000800038"/>
    </source>
</evidence>
<keyword evidence="3" id="KW-1185">Reference proteome</keyword>
<dbReference type="OrthoDB" id="3687991at2759"/>
<accession>A0A6A5S8M6</accession>
<reference evidence="2" key="1">
    <citation type="journal article" date="2020" name="Stud. Mycol.">
        <title>101 Dothideomycetes genomes: a test case for predicting lifestyles and emergence of pathogens.</title>
        <authorList>
            <person name="Haridas S."/>
            <person name="Albert R."/>
            <person name="Binder M."/>
            <person name="Bloem J."/>
            <person name="Labutti K."/>
            <person name="Salamov A."/>
            <person name="Andreopoulos B."/>
            <person name="Baker S."/>
            <person name="Barry K."/>
            <person name="Bills G."/>
            <person name="Bluhm B."/>
            <person name="Cannon C."/>
            <person name="Castanera R."/>
            <person name="Culley D."/>
            <person name="Daum C."/>
            <person name="Ezra D."/>
            <person name="Gonzalez J."/>
            <person name="Henrissat B."/>
            <person name="Kuo A."/>
            <person name="Liang C."/>
            <person name="Lipzen A."/>
            <person name="Lutzoni F."/>
            <person name="Magnuson J."/>
            <person name="Mondo S."/>
            <person name="Nolan M."/>
            <person name="Ohm R."/>
            <person name="Pangilinan J."/>
            <person name="Park H.-J."/>
            <person name="Ramirez L."/>
            <person name="Alfaro M."/>
            <person name="Sun H."/>
            <person name="Tritt A."/>
            <person name="Yoshinaga Y."/>
            <person name="Zwiers L.-H."/>
            <person name="Turgeon B."/>
            <person name="Goodwin S."/>
            <person name="Spatafora J."/>
            <person name="Crous P."/>
            <person name="Grigoriev I."/>
        </authorList>
    </citation>
    <scope>NUCLEOTIDE SEQUENCE</scope>
    <source>
        <strain evidence="2">CBS 161.51</strain>
    </source>
</reference>
<dbReference type="AlphaFoldDB" id="A0A6A5S8M6"/>